<keyword evidence="4" id="KW-1185">Reference proteome</keyword>
<dbReference type="EMBL" id="QFYQ01000001">
    <property type="protein sequence ID" value="RAK55993.1"/>
    <property type="molecule type" value="Genomic_DNA"/>
</dbReference>
<feature type="coiled-coil region" evidence="1">
    <location>
        <begin position="42"/>
        <end position="90"/>
    </location>
</feature>
<comment type="caution">
    <text evidence="3">The sequence shown here is derived from an EMBL/GenBank/DDBJ whole genome shotgun (WGS) entry which is preliminary data.</text>
</comment>
<feature type="signal peptide" evidence="2">
    <location>
        <begin position="1"/>
        <end position="27"/>
    </location>
</feature>
<dbReference type="Proteomes" id="UP000249254">
    <property type="component" value="Unassembled WGS sequence"/>
</dbReference>
<dbReference type="Gene3D" id="2.40.160.10">
    <property type="entry name" value="Porin"/>
    <property type="match status" value="1"/>
</dbReference>
<evidence type="ECO:0000313" key="4">
    <source>
        <dbReference type="Proteomes" id="UP000249254"/>
    </source>
</evidence>
<gene>
    <name evidence="3" type="ORF">DJ017_16475</name>
</gene>
<evidence type="ECO:0008006" key="5">
    <source>
        <dbReference type="Google" id="ProtNLM"/>
    </source>
</evidence>
<evidence type="ECO:0000256" key="1">
    <source>
        <dbReference type="SAM" id="Coils"/>
    </source>
</evidence>
<keyword evidence="1" id="KW-0175">Coiled coil</keyword>
<sequence>MNKKMSLLTGAALGVFLAAGATAQADAKTKAKPHHAPAESLAAKQAQEIELLKAQVESLSERLLAIDQQQAQVKAQADQAQAAAQAAQAETAAQIKTIPATVKTQVAAALPKPKPSWADSTQVSGRMYFNLSNIEQKSNGAKVAPSGTGFDIKRFYVGIDHKFNDTFSGNITTDMNYVSNDGETQVYIKKAYLQAKLSDAAIIRVGSADLPWVPFAEDVYGYRFIENTVADRTKFGTSADWGVHASGKLMDGKLGYAVAMINGNGYKNPSRAKSVDFEGRVNLNIDKAVFAVGGYTGKLGKEVTGGVATPHTATRVNALAAWVDKKYRVGVEYFSAKDWNNVTTAAEDKADGYSVFGSYSFTPEISAFGRWDRVKPSKTLKASEKDNYFNLGLNWEPTKIVDLALVYKRDKVDNGLLSTSNGTIGGSNSGTYDEVGLFGQFRW</sequence>
<dbReference type="SUPFAM" id="SSF56935">
    <property type="entry name" value="Porins"/>
    <property type="match status" value="1"/>
</dbReference>
<dbReference type="RefSeq" id="WP_111529741.1">
    <property type="nucleotide sequence ID" value="NZ_JBHRSG010000003.1"/>
</dbReference>
<accession>A0A328ALZ5</accession>
<dbReference type="InterPro" id="IPR023614">
    <property type="entry name" value="Porin_dom_sf"/>
</dbReference>
<evidence type="ECO:0000256" key="2">
    <source>
        <dbReference type="SAM" id="SignalP"/>
    </source>
</evidence>
<reference evidence="4" key="1">
    <citation type="submission" date="2018-05" db="EMBL/GenBank/DDBJ databases">
        <authorList>
            <person name="Li X."/>
        </authorList>
    </citation>
    <scope>NUCLEOTIDE SEQUENCE [LARGE SCALE GENOMIC DNA]</scope>
    <source>
        <strain evidence="4">LX32</strain>
    </source>
</reference>
<organism evidence="3 4">
    <name type="scientific">Phenylobacterium soli</name>
    <dbReference type="NCBI Taxonomy" id="2170551"/>
    <lineage>
        <taxon>Bacteria</taxon>
        <taxon>Pseudomonadati</taxon>
        <taxon>Pseudomonadota</taxon>
        <taxon>Alphaproteobacteria</taxon>
        <taxon>Caulobacterales</taxon>
        <taxon>Caulobacteraceae</taxon>
        <taxon>Phenylobacterium</taxon>
    </lineage>
</organism>
<name>A0A328ALZ5_9CAUL</name>
<feature type="chain" id="PRO_5016333930" description="Porin" evidence="2">
    <location>
        <begin position="28"/>
        <end position="443"/>
    </location>
</feature>
<evidence type="ECO:0000313" key="3">
    <source>
        <dbReference type="EMBL" id="RAK55993.1"/>
    </source>
</evidence>
<dbReference type="AlphaFoldDB" id="A0A328ALZ5"/>
<keyword evidence="2" id="KW-0732">Signal</keyword>
<protein>
    <recommendedName>
        <fullName evidence="5">Porin</fullName>
    </recommendedName>
</protein>
<proteinExistence type="predicted"/>